<reference evidence="1 2" key="1">
    <citation type="submission" date="2014-02" db="EMBL/GenBank/DDBJ databases">
        <title>Comparative genomics of Haemophilus parasuis isolated from pig lungs.</title>
        <authorList>
            <person name="Kittichotirat W."/>
            <person name="Bumgarner R.E."/>
            <person name="Lawrence P."/>
        </authorList>
    </citation>
    <scope>NUCLEOTIDE SEQUENCE [LARGE SCALE GENOMIC DNA]</scope>
    <source>
        <strain evidence="1 2">HPS10</strain>
    </source>
</reference>
<dbReference type="EMBL" id="JDSO01000060">
    <property type="protein sequence ID" value="KDB47949.1"/>
    <property type="molecule type" value="Genomic_DNA"/>
</dbReference>
<dbReference type="Proteomes" id="UP000027036">
    <property type="component" value="Unassembled WGS sequence"/>
</dbReference>
<comment type="caution">
    <text evidence="1">The sequence shown here is derived from an EMBL/GenBank/DDBJ whole genome shotgun (WGS) entry which is preliminary data.</text>
</comment>
<accession>A0A837AFN1</accession>
<evidence type="ECO:0000313" key="1">
    <source>
        <dbReference type="EMBL" id="KDB47949.1"/>
    </source>
</evidence>
<feature type="non-terminal residue" evidence="1">
    <location>
        <position position="287"/>
    </location>
</feature>
<evidence type="ECO:0000313" key="2">
    <source>
        <dbReference type="Proteomes" id="UP000027036"/>
    </source>
</evidence>
<name>A0A837AFN1_GLAPU</name>
<organism evidence="1 2">
    <name type="scientific">Glaesserella parasuis HPS10</name>
    <dbReference type="NCBI Taxonomy" id="1450514"/>
    <lineage>
        <taxon>Bacteria</taxon>
        <taxon>Pseudomonadati</taxon>
        <taxon>Pseudomonadota</taxon>
        <taxon>Gammaproteobacteria</taxon>
        <taxon>Pasteurellales</taxon>
        <taxon>Pasteurellaceae</taxon>
        <taxon>Glaesserella</taxon>
    </lineage>
</organism>
<protein>
    <submittedName>
        <fullName evidence="1">Uncharacterized protein</fullName>
    </submittedName>
</protein>
<dbReference type="AlphaFoldDB" id="A0A837AFN1"/>
<sequence length="287" mass="29967">MKADVQTAVGDTFAKLDASNLTNQTHINAWKQKLGITSTTSSVELVEAQANSGITVSQPTDRTDGTTGKKYTLSLDAAKIKELSGVANSASKDLSNLDSAGKSVIQAATEVKHSADADNIASVTSATANDVKTYTVKVSKANVADAVKDVLDDNTKNQDLIDKIEEKVQLNYKAGSETAKSTALSTGLQFVSQDTDQLTISTENGGKVKFDLQTGTFANNGLTATNGDTDKLATVGGVATAISSVNTALTTLINNKASKSLNDITAEAGQPHMLSIFQPTRRATAHL</sequence>
<gene>
    <name evidence="1" type="ORF">HPS10_05715</name>
</gene>
<proteinExistence type="predicted"/>